<dbReference type="GO" id="GO:0022857">
    <property type="term" value="F:transmembrane transporter activity"/>
    <property type="evidence" value="ECO:0007669"/>
    <property type="project" value="InterPro"/>
</dbReference>
<feature type="transmembrane region" description="Helical" evidence="7">
    <location>
        <begin position="88"/>
        <end position="108"/>
    </location>
</feature>
<dbReference type="AlphaFoldDB" id="A0A3N4AAE1"/>
<evidence type="ECO:0000259" key="8">
    <source>
        <dbReference type="PROSITE" id="PS50928"/>
    </source>
</evidence>
<dbReference type="InterPro" id="IPR043429">
    <property type="entry name" value="ArtM/GltK/GlnP/TcyL/YhdX-like"/>
</dbReference>
<organism evidence="9 10">
    <name type="scientific">Kocuria soli</name>
    <dbReference type="NCBI Taxonomy" id="2485125"/>
    <lineage>
        <taxon>Bacteria</taxon>
        <taxon>Bacillati</taxon>
        <taxon>Actinomycetota</taxon>
        <taxon>Actinomycetes</taxon>
        <taxon>Micrococcales</taxon>
        <taxon>Micrococcaceae</taxon>
        <taxon>Kocuria</taxon>
    </lineage>
</organism>
<dbReference type="PANTHER" id="PTHR30614:SF21">
    <property type="entry name" value="AMINO ACID ABC TRANSPORTER PERMEASE"/>
    <property type="match status" value="1"/>
</dbReference>
<name>A0A3N4AAE1_9MICC</name>
<evidence type="ECO:0000313" key="10">
    <source>
        <dbReference type="Proteomes" id="UP000270616"/>
    </source>
</evidence>
<evidence type="ECO:0000256" key="6">
    <source>
        <dbReference type="ARBA" id="ARBA00023136"/>
    </source>
</evidence>
<accession>A0A3N4AAE1</accession>
<protein>
    <submittedName>
        <fullName evidence="9">Amino acid ABC transporter permease</fullName>
    </submittedName>
</protein>
<keyword evidence="10" id="KW-1185">Reference proteome</keyword>
<evidence type="ECO:0000256" key="5">
    <source>
        <dbReference type="ARBA" id="ARBA00022989"/>
    </source>
</evidence>
<reference evidence="9 10" key="1">
    <citation type="submission" date="2018-10" db="EMBL/GenBank/DDBJ databases">
        <title>Kocuria sp. M5W7-7, whole genome shotgun sequence.</title>
        <authorList>
            <person name="Tuo L."/>
        </authorList>
    </citation>
    <scope>NUCLEOTIDE SEQUENCE [LARGE SCALE GENOMIC DNA]</scope>
    <source>
        <strain evidence="9 10">M5W7-7</strain>
    </source>
</reference>
<feature type="transmembrane region" description="Helical" evidence="7">
    <location>
        <begin position="251"/>
        <end position="273"/>
    </location>
</feature>
<dbReference type="NCBIfam" id="TIGR01726">
    <property type="entry name" value="HEQRo_perm_3TM"/>
    <property type="match status" value="1"/>
</dbReference>
<dbReference type="GO" id="GO:0006865">
    <property type="term" value="P:amino acid transport"/>
    <property type="evidence" value="ECO:0007669"/>
    <property type="project" value="TreeGrafter"/>
</dbReference>
<feature type="transmembrane region" description="Helical" evidence="7">
    <location>
        <begin position="30"/>
        <end position="51"/>
    </location>
</feature>
<proteinExistence type="inferred from homology"/>
<keyword evidence="2 7" id="KW-0813">Transport</keyword>
<dbReference type="Proteomes" id="UP000270616">
    <property type="component" value="Unassembled WGS sequence"/>
</dbReference>
<feature type="transmembrane region" description="Helical" evidence="7">
    <location>
        <begin position="120"/>
        <end position="141"/>
    </location>
</feature>
<feature type="domain" description="ABC transmembrane type-1" evidence="8">
    <location>
        <begin position="82"/>
        <end position="273"/>
    </location>
</feature>
<dbReference type="PANTHER" id="PTHR30614">
    <property type="entry name" value="MEMBRANE COMPONENT OF AMINO ACID ABC TRANSPORTER"/>
    <property type="match status" value="1"/>
</dbReference>
<dbReference type="CDD" id="cd06261">
    <property type="entry name" value="TM_PBP2"/>
    <property type="match status" value="1"/>
</dbReference>
<dbReference type="Pfam" id="PF00528">
    <property type="entry name" value="BPD_transp_1"/>
    <property type="match status" value="1"/>
</dbReference>
<keyword evidence="3" id="KW-1003">Cell membrane</keyword>
<dbReference type="EMBL" id="RKMF01000011">
    <property type="protein sequence ID" value="ROZ62663.1"/>
    <property type="molecule type" value="Genomic_DNA"/>
</dbReference>
<feature type="transmembrane region" description="Helical" evidence="7">
    <location>
        <begin position="153"/>
        <end position="173"/>
    </location>
</feature>
<dbReference type="GO" id="GO:0043190">
    <property type="term" value="C:ATP-binding cassette (ABC) transporter complex"/>
    <property type="evidence" value="ECO:0007669"/>
    <property type="project" value="InterPro"/>
</dbReference>
<gene>
    <name evidence="9" type="ORF">EDL96_09345</name>
</gene>
<dbReference type="SUPFAM" id="SSF161098">
    <property type="entry name" value="MetI-like"/>
    <property type="match status" value="1"/>
</dbReference>
<keyword evidence="4 7" id="KW-0812">Transmembrane</keyword>
<dbReference type="Gene3D" id="1.10.3720.10">
    <property type="entry name" value="MetI-like"/>
    <property type="match status" value="1"/>
</dbReference>
<keyword evidence="5 7" id="KW-1133">Transmembrane helix</keyword>
<dbReference type="InterPro" id="IPR000515">
    <property type="entry name" value="MetI-like"/>
</dbReference>
<keyword evidence="6 7" id="KW-0472">Membrane</keyword>
<dbReference type="InterPro" id="IPR035906">
    <property type="entry name" value="MetI-like_sf"/>
</dbReference>
<dbReference type="OrthoDB" id="4543034at2"/>
<comment type="caution">
    <text evidence="9">The sequence shown here is derived from an EMBL/GenBank/DDBJ whole genome shotgun (WGS) entry which is preliminary data.</text>
</comment>
<dbReference type="InterPro" id="IPR010065">
    <property type="entry name" value="AA_ABC_transptr_permease_3TM"/>
</dbReference>
<dbReference type="PROSITE" id="PS50928">
    <property type="entry name" value="ABC_TM1"/>
    <property type="match status" value="1"/>
</dbReference>
<comment type="similarity">
    <text evidence="7">Belongs to the binding-protein-dependent transport system permease family.</text>
</comment>
<comment type="subcellular location">
    <subcellularLocation>
        <location evidence="1 7">Cell membrane</location>
        <topology evidence="1 7">Multi-pass membrane protein</topology>
    </subcellularLocation>
</comment>
<evidence type="ECO:0000256" key="4">
    <source>
        <dbReference type="ARBA" id="ARBA00022692"/>
    </source>
</evidence>
<evidence type="ECO:0000256" key="2">
    <source>
        <dbReference type="ARBA" id="ARBA00022448"/>
    </source>
</evidence>
<sequence length="304" mass="32283">MGLTEVCGGALMASNAQNVLFDVQGPRGRVITLVLNVVGLLLVAALAWVVLGKLADQGQLEATKWTQLFTARSWENFFLPGILSTLKAAGLAVVLSVVFGLVFGVGRLSSLAVVRAVSTVVVEFFRAVPVLVMMIFFYLGIGRTGIVQPTETPFWAVVLALMFYNGSVIAELIRSGVHGLPRGQREAGLVVGLTESQTLRSILLPQALTAMLPSLLSQFVVILKDTALGYIITYPELLASARRLGSGDGNILQTLLMAAVIFVVINFALTSLAQWLSGFLSYRTSGRTKPTVAPAPAAVAPAAR</sequence>
<evidence type="ECO:0000256" key="1">
    <source>
        <dbReference type="ARBA" id="ARBA00004651"/>
    </source>
</evidence>
<evidence type="ECO:0000256" key="3">
    <source>
        <dbReference type="ARBA" id="ARBA00022475"/>
    </source>
</evidence>
<evidence type="ECO:0000256" key="7">
    <source>
        <dbReference type="RuleBase" id="RU363032"/>
    </source>
</evidence>
<evidence type="ECO:0000313" key="9">
    <source>
        <dbReference type="EMBL" id="ROZ62663.1"/>
    </source>
</evidence>